<gene>
    <name evidence="1" type="ORF">SAMN04487970_100346</name>
</gene>
<organism evidence="1 2">
    <name type="scientific">Paenibacillus tianmuensis</name>
    <dbReference type="NCBI Taxonomy" id="624147"/>
    <lineage>
        <taxon>Bacteria</taxon>
        <taxon>Bacillati</taxon>
        <taxon>Bacillota</taxon>
        <taxon>Bacilli</taxon>
        <taxon>Bacillales</taxon>
        <taxon>Paenibacillaceae</taxon>
        <taxon>Paenibacillus</taxon>
    </lineage>
</organism>
<protein>
    <submittedName>
        <fullName evidence="1">Uncharacterized protein</fullName>
    </submittedName>
</protein>
<evidence type="ECO:0000313" key="2">
    <source>
        <dbReference type="Proteomes" id="UP000198601"/>
    </source>
</evidence>
<sequence>MFANIANSSADDQNLLRIRMCKQRNMNNHFVIDKFIPLRRHNHIVQQQHVSELLSFYHIELIAALKTIAIYKILLQSDRKSCECFKPMTQQTSNTAPITT</sequence>
<dbReference type="AlphaFoldDB" id="A0A1G4PLT5"/>
<accession>A0A1G4PLT5</accession>
<reference evidence="2" key="1">
    <citation type="submission" date="2016-10" db="EMBL/GenBank/DDBJ databases">
        <authorList>
            <person name="Varghese N."/>
            <person name="Submissions S."/>
        </authorList>
    </citation>
    <scope>NUCLEOTIDE SEQUENCE [LARGE SCALE GENOMIC DNA]</scope>
    <source>
        <strain evidence="2">CGMCC 1.8946</strain>
    </source>
</reference>
<dbReference type="EMBL" id="FMTT01000003">
    <property type="protein sequence ID" value="SCW33048.1"/>
    <property type="molecule type" value="Genomic_DNA"/>
</dbReference>
<keyword evidence="2" id="KW-1185">Reference proteome</keyword>
<name>A0A1G4PLT5_9BACL</name>
<dbReference type="Proteomes" id="UP000198601">
    <property type="component" value="Unassembled WGS sequence"/>
</dbReference>
<proteinExistence type="predicted"/>
<evidence type="ECO:0000313" key="1">
    <source>
        <dbReference type="EMBL" id="SCW33048.1"/>
    </source>
</evidence>